<dbReference type="KEGG" id="hro:HELRODRAFT_71212"/>
<feature type="compositionally biased region" description="Low complexity" evidence="2">
    <location>
        <begin position="329"/>
        <end position="339"/>
    </location>
</feature>
<dbReference type="Gene3D" id="3.40.50.1820">
    <property type="entry name" value="alpha/beta hydrolase"/>
    <property type="match status" value="1"/>
</dbReference>
<reference evidence="3 5" key="2">
    <citation type="journal article" date="2013" name="Nature">
        <title>Insights into bilaterian evolution from three spiralian genomes.</title>
        <authorList>
            <person name="Simakov O."/>
            <person name="Marletaz F."/>
            <person name="Cho S.J."/>
            <person name="Edsinger-Gonzales E."/>
            <person name="Havlak P."/>
            <person name="Hellsten U."/>
            <person name="Kuo D.H."/>
            <person name="Larsson T."/>
            <person name="Lv J."/>
            <person name="Arendt D."/>
            <person name="Savage R."/>
            <person name="Osoegawa K."/>
            <person name="de Jong P."/>
            <person name="Grimwood J."/>
            <person name="Chapman J.A."/>
            <person name="Shapiro H."/>
            <person name="Aerts A."/>
            <person name="Otillar R.P."/>
            <person name="Terry A.Y."/>
            <person name="Boore J.L."/>
            <person name="Grigoriev I.V."/>
            <person name="Lindberg D.R."/>
            <person name="Seaver E.C."/>
            <person name="Weisblat D.A."/>
            <person name="Putnam N.H."/>
            <person name="Rokhsar D.S."/>
        </authorList>
    </citation>
    <scope>NUCLEOTIDE SEQUENCE</scope>
</reference>
<dbReference type="FunCoup" id="T1G0H9">
    <property type="interactions" value="30"/>
</dbReference>
<keyword evidence="5" id="KW-1185">Reference proteome</keyword>
<name>T1G0H9_HELRO</name>
<feature type="region of interest" description="Disordered" evidence="2">
    <location>
        <begin position="296"/>
        <end position="339"/>
    </location>
</feature>
<reference evidence="4" key="3">
    <citation type="submission" date="2015-06" db="UniProtKB">
        <authorList>
            <consortium name="EnsemblMetazoa"/>
        </authorList>
    </citation>
    <scope>IDENTIFICATION</scope>
</reference>
<dbReference type="GeneID" id="20214577"/>
<dbReference type="CTD" id="20214577"/>
<dbReference type="AlphaFoldDB" id="T1G0H9"/>
<dbReference type="InterPro" id="IPR004142">
    <property type="entry name" value="NDRG"/>
</dbReference>
<dbReference type="GO" id="GO:0007165">
    <property type="term" value="P:signal transduction"/>
    <property type="evidence" value="ECO:0000318"/>
    <property type="project" value="GO_Central"/>
</dbReference>
<evidence type="ECO:0000313" key="4">
    <source>
        <dbReference type="EnsemblMetazoa" id="HelroP71212"/>
    </source>
</evidence>
<dbReference type="eggNOG" id="KOG2931">
    <property type="taxonomic scope" value="Eukaryota"/>
</dbReference>
<proteinExistence type="inferred from homology"/>
<accession>T1G0H9</accession>
<dbReference type="GO" id="GO:0005737">
    <property type="term" value="C:cytoplasm"/>
    <property type="evidence" value="ECO:0000318"/>
    <property type="project" value="GO_Central"/>
</dbReference>
<gene>
    <name evidence="4" type="primary">20214577</name>
    <name evidence="3" type="ORF">HELRODRAFT_71212</name>
</gene>
<dbReference type="InParanoid" id="T1G0H9"/>
<dbReference type="EMBL" id="KB097753">
    <property type="protein sequence ID" value="ESN90538.1"/>
    <property type="molecule type" value="Genomic_DNA"/>
</dbReference>
<dbReference type="RefSeq" id="XP_009031226.1">
    <property type="nucleotide sequence ID" value="XM_009032978.1"/>
</dbReference>
<dbReference type="SUPFAM" id="SSF53474">
    <property type="entry name" value="alpha/beta-Hydrolases"/>
    <property type="match status" value="1"/>
</dbReference>
<evidence type="ECO:0000313" key="5">
    <source>
        <dbReference type="Proteomes" id="UP000015101"/>
    </source>
</evidence>
<comment type="similarity">
    <text evidence="1">Belongs to the NDRG family.</text>
</comment>
<dbReference type="Proteomes" id="UP000015101">
    <property type="component" value="Unassembled WGS sequence"/>
</dbReference>
<dbReference type="EnsemblMetazoa" id="HelroT71212">
    <property type="protein sequence ID" value="HelroP71212"/>
    <property type="gene ID" value="HelroG71212"/>
</dbReference>
<dbReference type="HOGENOM" id="CLU_035361_5_0_1"/>
<dbReference type="InterPro" id="IPR029058">
    <property type="entry name" value="AB_hydrolase_fold"/>
</dbReference>
<organism evidence="4 5">
    <name type="scientific">Helobdella robusta</name>
    <name type="common">Californian leech</name>
    <dbReference type="NCBI Taxonomy" id="6412"/>
    <lineage>
        <taxon>Eukaryota</taxon>
        <taxon>Metazoa</taxon>
        <taxon>Spiralia</taxon>
        <taxon>Lophotrochozoa</taxon>
        <taxon>Annelida</taxon>
        <taxon>Clitellata</taxon>
        <taxon>Hirudinea</taxon>
        <taxon>Rhynchobdellida</taxon>
        <taxon>Glossiphoniidae</taxon>
        <taxon>Helobdella</taxon>
    </lineage>
</organism>
<evidence type="ECO:0000256" key="1">
    <source>
        <dbReference type="ARBA" id="ARBA00005598"/>
    </source>
</evidence>
<evidence type="ECO:0008006" key="6">
    <source>
        <dbReference type="Google" id="ProtNLM"/>
    </source>
</evidence>
<evidence type="ECO:0000313" key="3">
    <source>
        <dbReference type="EMBL" id="ESN90538.1"/>
    </source>
</evidence>
<reference evidence="5" key="1">
    <citation type="submission" date="2012-12" db="EMBL/GenBank/DDBJ databases">
        <authorList>
            <person name="Hellsten U."/>
            <person name="Grimwood J."/>
            <person name="Chapman J.A."/>
            <person name="Shapiro H."/>
            <person name="Aerts A."/>
            <person name="Otillar R.P."/>
            <person name="Terry A.Y."/>
            <person name="Boore J.L."/>
            <person name="Simakov O."/>
            <person name="Marletaz F."/>
            <person name="Cho S.-J."/>
            <person name="Edsinger-Gonzales E."/>
            <person name="Havlak P."/>
            <person name="Kuo D.-H."/>
            <person name="Larsson T."/>
            <person name="Lv J."/>
            <person name="Arendt D."/>
            <person name="Savage R."/>
            <person name="Osoegawa K."/>
            <person name="de Jong P."/>
            <person name="Lindberg D.R."/>
            <person name="Seaver E.C."/>
            <person name="Weisblat D.A."/>
            <person name="Putnam N.H."/>
            <person name="Grigoriev I.V."/>
            <person name="Rokhsar D.S."/>
        </authorList>
    </citation>
    <scope>NUCLEOTIDE SEQUENCE</scope>
</reference>
<sequence>MYREFIEHPKMAGIRSRTIWVNIDVPGQGQNEPDLPADYQFPSMQQIGEDLVHVLNQLKFKEVICLGEGAGANIIARFAMAHIERVLGIVLMHATGTTSGLFESIKDKLLSWKLDPIKVNQSAESYLVLHRFGGFSKASDKDELKTIIEGYQEMLRTRTNAKNLKMFVEMFFNRSSLTESIKKITCPILLVTGQQSIFNGTTRSLHQAIMKECKDKTKVEFIEVAGVANVLEEKPDKLIECFQYFLQGLGVGELLDGWIDVCLSPPRGRSMSMQEYDLPLRQRLFSAQLSSTPPIFDAPSCDSAENSTDPNSPANSPVGSPASGGGVGQPQQQLLSTSN</sequence>
<feature type="compositionally biased region" description="Low complexity" evidence="2">
    <location>
        <begin position="310"/>
        <end position="321"/>
    </location>
</feature>
<dbReference type="OrthoDB" id="191979at2759"/>
<protein>
    <recommendedName>
        <fullName evidence="6">AB hydrolase-1 domain-containing protein</fullName>
    </recommendedName>
</protein>
<evidence type="ECO:0000256" key="2">
    <source>
        <dbReference type="SAM" id="MobiDB-lite"/>
    </source>
</evidence>
<dbReference type="PANTHER" id="PTHR11034">
    <property type="entry name" value="N-MYC DOWNSTREAM REGULATED"/>
    <property type="match status" value="1"/>
</dbReference>
<dbReference type="EMBL" id="AMQM01002281">
    <property type="status" value="NOT_ANNOTATED_CDS"/>
    <property type="molecule type" value="Genomic_DNA"/>
</dbReference>
<dbReference type="Pfam" id="PF03096">
    <property type="entry name" value="Ndr"/>
    <property type="match status" value="1"/>
</dbReference>